<evidence type="ECO:0000256" key="1">
    <source>
        <dbReference type="SAM" id="Phobius"/>
    </source>
</evidence>
<reference evidence="2" key="1">
    <citation type="submission" date="2021-05" db="EMBL/GenBank/DDBJ databases">
        <title>Diversity, taxonomy and evolution of archaeal viruses of the class Caudoviricetes.</title>
        <authorList>
            <person name="Liu Y."/>
            <person name="Demina T.A."/>
            <person name="Roux S."/>
            <person name="Aiewsakun P."/>
            <person name="Kazlauskas D."/>
            <person name="Simmonds P."/>
            <person name="Prangishvili D."/>
            <person name="Oksanen H.M."/>
            <person name="Krupovic M."/>
        </authorList>
    </citation>
    <scope>NUCLEOTIDE SEQUENCE</scope>
    <source>
        <strain evidence="2">HRTV-25/14</strain>
    </source>
</reference>
<dbReference type="Proteomes" id="UP000827232">
    <property type="component" value="Segment"/>
</dbReference>
<organism evidence="2 3">
    <name type="scientific">Halorubrum tailed virus 25</name>
    <dbReference type="NCBI Taxonomy" id="2878006"/>
    <lineage>
        <taxon>Viruses</taxon>
        <taxon>Duplodnaviria</taxon>
        <taxon>Heunggongvirae</taxon>
        <taxon>Uroviricota</taxon>
        <taxon>Caudoviricetes</taxon>
        <taxon>Thumleimavirales</taxon>
        <taxon>Hafunaviridae</taxon>
        <taxon>Laminvirus</taxon>
        <taxon>Laminvirus thailandense</taxon>
        <taxon>Laminvirus HRTV25</taxon>
    </lineage>
</organism>
<proteinExistence type="predicted"/>
<evidence type="ECO:0000313" key="2">
    <source>
        <dbReference type="EMBL" id="UBF22644.1"/>
    </source>
</evidence>
<name>A0AAE9BY90_9CAUD</name>
<accession>A0AAE9BY90</accession>
<keyword evidence="3" id="KW-1185">Reference proteome</keyword>
<dbReference type="EMBL" id="MZ334521">
    <property type="protein sequence ID" value="UBF22644.1"/>
    <property type="molecule type" value="Genomic_DNA"/>
</dbReference>
<keyword evidence="1" id="KW-1133">Transmembrane helix</keyword>
<gene>
    <name evidence="2" type="ORF">HRTV-25_gp63</name>
</gene>
<feature type="transmembrane region" description="Helical" evidence="1">
    <location>
        <begin position="6"/>
        <end position="24"/>
    </location>
</feature>
<keyword evidence="1" id="KW-0472">Membrane</keyword>
<keyword evidence="1" id="KW-0812">Transmembrane</keyword>
<sequence>MLAILLYVAALVILGLLVLAVLDYRQGVKRRQAKLDHEYRMKQLEQEERWLEVAESEHENE</sequence>
<protein>
    <submittedName>
        <fullName evidence="2">Uncharacterized protein</fullName>
    </submittedName>
</protein>
<evidence type="ECO:0000313" key="3">
    <source>
        <dbReference type="Proteomes" id="UP000827232"/>
    </source>
</evidence>